<feature type="domain" description="PhoH-like protein" evidence="7">
    <location>
        <begin position="111"/>
        <end position="314"/>
    </location>
</feature>
<dbReference type="Gene3D" id="3.40.50.300">
    <property type="entry name" value="P-loop containing nucleotide triphosphate hydrolases"/>
    <property type="match status" value="1"/>
</dbReference>
<evidence type="ECO:0000256" key="3">
    <source>
        <dbReference type="ARBA" id="ARBA00022490"/>
    </source>
</evidence>
<dbReference type="InterPro" id="IPR027417">
    <property type="entry name" value="P-loop_NTPase"/>
</dbReference>
<dbReference type="RefSeq" id="WP_386818875.1">
    <property type="nucleotide sequence ID" value="NZ_JBHUIT010000003.1"/>
</dbReference>
<keyword evidence="5" id="KW-0067">ATP-binding</keyword>
<evidence type="ECO:0000256" key="5">
    <source>
        <dbReference type="ARBA" id="ARBA00022840"/>
    </source>
</evidence>
<dbReference type="Proteomes" id="UP001597375">
    <property type="component" value="Unassembled WGS sequence"/>
</dbReference>
<dbReference type="EMBL" id="JBHUIT010000003">
    <property type="protein sequence ID" value="MFD2256013.1"/>
    <property type="molecule type" value="Genomic_DNA"/>
</dbReference>
<dbReference type="Pfam" id="PF02562">
    <property type="entry name" value="PhoH"/>
    <property type="match status" value="1"/>
</dbReference>
<gene>
    <name evidence="8" type="ORF">ACFSSA_04935</name>
</gene>
<evidence type="ECO:0000256" key="4">
    <source>
        <dbReference type="ARBA" id="ARBA00022741"/>
    </source>
</evidence>
<proteinExistence type="inferred from homology"/>
<evidence type="ECO:0000313" key="9">
    <source>
        <dbReference type="Proteomes" id="UP001597375"/>
    </source>
</evidence>
<comment type="similarity">
    <text evidence="2">Belongs to the PhoH family.</text>
</comment>
<dbReference type="PANTHER" id="PTHR30473:SF1">
    <property type="entry name" value="PHOH-LIKE PROTEIN"/>
    <property type="match status" value="1"/>
</dbReference>
<dbReference type="SUPFAM" id="SSF52540">
    <property type="entry name" value="P-loop containing nucleoside triphosphate hydrolases"/>
    <property type="match status" value="1"/>
</dbReference>
<evidence type="ECO:0000256" key="1">
    <source>
        <dbReference type="ARBA" id="ARBA00004496"/>
    </source>
</evidence>
<keyword evidence="3" id="KW-0963">Cytoplasm</keyword>
<comment type="caution">
    <text evidence="8">The sequence shown here is derived from an EMBL/GenBank/DDBJ whole genome shotgun (WGS) entry which is preliminary data.</text>
</comment>
<evidence type="ECO:0000256" key="6">
    <source>
        <dbReference type="ARBA" id="ARBA00039970"/>
    </source>
</evidence>
<dbReference type="InterPro" id="IPR003714">
    <property type="entry name" value="PhoH"/>
</dbReference>
<dbReference type="InterPro" id="IPR051451">
    <property type="entry name" value="PhoH2-like"/>
</dbReference>
<evidence type="ECO:0000259" key="7">
    <source>
        <dbReference type="Pfam" id="PF02562"/>
    </source>
</evidence>
<evidence type="ECO:0000313" key="8">
    <source>
        <dbReference type="EMBL" id="MFD2256013.1"/>
    </source>
</evidence>
<keyword evidence="9" id="KW-1185">Reference proteome</keyword>
<keyword evidence="4" id="KW-0547">Nucleotide-binding</keyword>
<dbReference type="PANTHER" id="PTHR30473">
    <property type="entry name" value="PROTEIN PHOH"/>
    <property type="match status" value="1"/>
</dbReference>
<organism evidence="8 9">
    <name type="scientific">Luteolibacter algae</name>
    <dbReference type="NCBI Taxonomy" id="454151"/>
    <lineage>
        <taxon>Bacteria</taxon>
        <taxon>Pseudomonadati</taxon>
        <taxon>Verrucomicrobiota</taxon>
        <taxon>Verrucomicrobiia</taxon>
        <taxon>Verrucomicrobiales</taxon>
        <taxon>Verrucomicrobiaceae</taxon>
        <taxon>Luteolibacter</taxon>
    </lineage>
</organism>
<evidence type="ECO:0000256" key="2">
    <source>
        <dbReference type="ARBA" id="ARBA00010393"/>
    </source>
</evidence>
<comment type="subcellular location">
    <subcellularLocation>
        <location evidence="1">Cytoplasm</location>
    </subcellularLocation>
</comment>
<name>A0ABW5D4R0_9BACT</name>
<reference evidence="9" key="1">
    <citation type="journal article" date="2019" name="Int. J. Syst. Evol. Microbiol.">
        <title>The Global Catalogue of Microorganisms (GCM) 10K type strain sequencing project: providing services to taxonomists for standard genome sequencing and annotation.</title>
        <authorList>
            <consortium name="The Broad Institute Genomics Platform"/>
            <consortium name="The Broad Institute Genome Sequencing Center for Infectious Disease"/>
            <person name="Wu L."/>
            <person name="Ma J."/>
        </authorList>
    </citation>
    <scope>NUCLEOTIDE SEQUENCE [LARGE SCALE GENOMIC DNA]</scope>
    <source>
        <strain evidence="9">CGMCC 4.7106</strain>
    </source>
</reference>
<protein>
    <recommendedName>
        <fullName evidence="6">PhoH-like protein</fullName>
    </recommendedName>
</protein>
<accession>A0ABW5D4R0</accession>
<sequence>MKPITLKIEYDTPQFLHGLFANDRRNLTYLEKEIGVKTVSREGWISFTGEEAATATAKNIFADLEASQRNGSHISDRDFRLAIDIAKQAGDTPLNSLSTIKLVGSKNRKTVSPRTPNQLAYVKAIQENDVSFGLGPAGTGKTYLAMAVGLHMLKKRQVHRIILTRPAVEAGEALGFLPGDLKEKVAPYLRPLYDAINDMLDPEEAQRYLDESIIEIAPLAFMRGRTLSRSFVILDEAQNTTREQMFMTLTRLGEESKLVVTGDSSQVDLKPGIHSGLHEAEHALGDIEGISFTRFSPSDIVRHPIVEHIVKAYEKFRA</sequence>